<dbReference type="Proteomes" id="UP000661280">
    <property type="component" value="Chromosome 1"/>
</dbReference>
<reference evidence="4" key="1">
    <citation type="submission" date="2021-01" db="EMBL/GenBank/DDBJ databases">
        <authorList>
            <consortium name="Aspergillus luchuensis mut. kawachii IFO 4304 genome sequencing consortium"/>
            <person name="Kazuki M."/>
            <person name="Futagami T."/>
        </authorList>
    </citation>
    <scope>NUCLEOTIDE SEQUENCE</scope>
    <source>
        <strain evidence="4">IFO 4308</strain>
    </source>
</reference>
<dbReference type="KEGG" id="aluc:AKAW2_11146S"/>
<evidence type="ECO:0000313" key="5">
    <source>
        <dbReference type="Proteomes" id="UP000661280"/>
    </source>
</evidence>
<proteinExistence type="predicted"/>
<reference evidence="4" key="2">
    <citation type="submission" date="2021-02" db="EMBL/GenBank/DDBJ databases">
        <title>Aspergillus luchuensis mut. kawachii IFO 4304 genome sequence.</title>
        <authorList>
            <person name="Mori K."/>
            <person name="Kadooka C."/>
            <person name="Goto M."/>
            <person name="Futagami T."/>
        </authorList>
    </citation>
    <scope>NUCLEOTIDE SEQUENCE</scope>
    <source>
        <strain evidence="4">IFO 4308</strain>
    </source>
</reference>
<dbReference type="SUPFAM" id="SSF49503">
    <property type="entry name" value="Cupredoxins"/>
    <property type="match status" value="1"/>
</dbReference>
<protein>
    <recommendedName>
        <fullName evidence="6">Extracellular serine-rich protein</fullName>
    </recommendedName>
</protein>
<dbReference type="RefSeq" id="XP_041537866.1">
    <property type="nucleotide sequence ID" value="XM_041682411.1"/>
</dbReference>
<dbReference type="InterPro" id="IPR052953">
    <property type="entry name" value="Ser-rich/MCO-related"/>
</dbReference>
<keyword evidence="2" id="KW-0812">Transmembrane</keyword>
<dbReference type="PANTHER" id="PTHR34883">
    <property type="entry name" value="SERINE-RICH PROTEIN, PUTATIVE-RELATED-RELATED"/>
    <property type="match status" value="1"/>
</dbReference>
<gene>
    <name evidence="4" type="ORF">AKAW2_11146S</name>
</gene>
<name>A0A7R7ZTF1_ASPKA</name>
<dbReference type="CDD" id="cd12087">
    <property type="entry name" value="TM_EGFR-like"/>
    <property type="match status" value="1"/>
</dbReference>
<keyword evidence="3" id="KW-0732">Signal</keyword>
<dbReference type="EMBL" id="AP024425">
    <property type="protein sequence ID" value="BCR94100.1"/>
    <property type="molecule type" value="Genomic_DNA"/>
</dbReference>
<sequence length="386" mass="39879">MLSILMAAHLLALVAMLLATTASAQSHSSTTGISTTSTTRATSTTTTAVATHTVQVGSKEDPHQYSPHNVSAAVGDIIVFEFYPRNHSVVKADYLAPCVPASGEIFYSGIFNSFNEEDGQLVGPPPTWSLVVNDTEPTFFYCTAIDSCIGNGMVGVINPNSTMTFESQYNRAKTYPYMLVPGQSIPAEGTIPPTSTSTSTSSPSNTPSSSSPALSTGAIVGIVIGSVAFIAILGALFFLLGRNRVYRQWMSSQDGRHERTARWAALLSPGQSTGKGGGNSAAGGGGGGGGQRKSEMDGGSALVPQSEFSGATVGSGLSPPLGQGMWGWDGQQSPQHMQMQQQVGGIGGGVYQGPHGQGQGQGQGQVMYEAMVRGPSELDGSGTGRT</sequence>
<feature type="transmembrane region" description="Helical" evidence="2">
    <location>
        <begin position="218"/>
        <end position="240"/>
    </location>
</feature>
<feature type="compositionally biased region" description="Low complexity" evidence="1">
    <location>
        <begin position="192"/>
        <end position="212"/>
    </location>
</feature>
<keyword evidence="2" id="KW-1133">Transmembrane helix</keyword>
<dbReference type="GeneID" id="64955425"/>
<dbReference type="PANTHER" id="PTHR34883:SF8">
    <property type="entry name" value="EXTRACELLULAR SERINE-RICH PROTEIN (AFU_ORTHOLOGUE AFUA_6G00670)"/>
    <property type="match status" value="1"/>
</dbReference>
<evidence type="ECO:0008006" key="6">
    <source>
        <dbReference type="Google" id="ProtNLM"/>
    </source>
</evidence>
<feature type="region of interest" description="Disordered" evidence="1">
    <location>
        <begin position="186"/>
        <end position="212"/>
    </location>
</feature>
<dbReference type="InterPro" id="IPR008972">
    <property type="entry name" value="Cupredoxin"/>
</dbReference>
<evidence type="ECO:0000256" key="2">
    <source>
        <dbReference type="SAM" id="Phobius"/>
    </source>
</evidence>
<evidence type="ECO:0000313" key="4">
    <source>
        <dbReference type="EMBL" id="BCR94100.1"/>
    </source>
</evidence>
<dbReference type="OrthoDB" id="2331100at2759"/>
<dbReference type="Gene3D" id="2.60.40.420">
    <property type="entry name" value="Cupredoxins - blue copper proteins"/>
    <property type="match status" value="1"/>
</dbReference>
<keyword evidence="2" id="KW-0472">Membrane</keyword>
<feature type="signal peptide" evidence="3">
    <location>
        <begin position="1"/>
        <end position="24"/>
    </location>
</feature>
<feature type="region of interest" description="Disordered" evidence="1">
    <location>
        <begin position="268"/>
        <end position="366"/>
    </location>
</feature>
<feature type="compositionally biased region" description="Low complexity" evidence="1">
    <location>
        <begin position="330"/>
        <end position="343"/>
    </location>
</feature>
<feature type="compositionally biased region" description="Gly residues" evidence="1">
    <location>
        <begin position="344"/>
        <end position="363"/>
    </location>
</feature>
<organism evidence="4 5">
    <name type="scientific">Aspergillus kawachii</name>
    <name type="common">White koji mold</name>
    <name type="synonym">Aspergillus awamori var. kawachi</name>
    <dbReference type="NCBI Taxonomy" id="1069201"/>
    <lineage>
        <taxon>Eukaryota</taxon>
        <taxon>Fungi</taxon>
        <taxon>Dikarya</taxon>
        <taxon>Ascomycota</taxon>
        <taxon>Pezizomycotina</taxon>
        <taxon>Eurotiomycetes</taxon>
        <taxon>Eurotiomycetidae</taxon>
        <taxon>Eurotiales</taxon>
        <taxon>Aspergillaceae</taxon>
        <taxon>Aspergillus</taxon>
        <taxon>Aspergillus subgen. Circumdati</taxon>
    </lineage>
</organism>
<accession>A0A7R7ZTF1</accession>
<dbReference type="AlphaFoldDB" id="A0A7R7ZTF1"/>
<evidence type="ECO:0000256" key="1">
    <source>
        <dbReference type="SAM" id="MobiDB-lite"/>
    </source>
</evidence>
<keyword evidence="5" id="KW-1185">Reference proteome</keyword>
<feature type="chain" id="PRO_5031024684" description="Extracellular serine-rich protein" evidence="3">
    <location>
        <begin position="25"/>
        <end position="386"/>
    </location>
</feature>
<feature type="compositionally biased region" description="Gly residues" evidence="1">
    <location>
        <begin position="273"/>
        <end position="291"/>
    </location>
</feature>
<evidence type="ECO:0000256" key="3">
    <source>
        <dbReference type="SAM" id="SignalP"/>
    </source>
</evidence>